<dbReference type="NCBIfam" id="NF037981">
    <property type="entry name" value="NCS2_1"/>
    <property type="match status" value="1"/>
</dbReference>
<feature type="transmembrane region" description="Helical" evidence="8">
    <location>
        <begin position="334"/>
        <end position="355"/>
    </location>
</feature>
<dbReference type="PANTHER" id="PTHR42810:SF4">
    <property type="entry name" value="URIC ACID TRANSPORTER UACT"/>
    <property type="match status" value="1"/>
</dbReference>
<proteinExistence type="inferred from homology"/>
<keyword evidence="5 8" id="KW-0812">Transmembrane</keyword>
<feature type="transmembrane region" description="Helical" evidence="8">
    <location>
        <begin position="12"/>
        <end position="36"/>
    </location>
</feature>
<evidence type="ECO:0000256" key="1">
    <source>
        <dbReference type="ARBA" id="ARBA00004651"/>
    </source>
</evidence>
<dbReference type="InterPro" id="IPR006042">
    <property type="entry name" value="Xan_ur_permease"/>
</dbReference>
<feature type="transmembrane region" description="Helical" evidence="8">
    <location>
        <begin position="395"/>
        <end position="418"/>
    </location>
</feature>
<keyword evidence="7 8" id="KW-0472">Membrane</keyword>
<dbReference type="InterPro" id="IPR017588">
    <property type="entry name" value="UacT-like"/>
</dbReference>
<feature type="transmembrane region" description="Helical" evidence="8">
    <location>
        <begin position="67"/>
        <end position="87"/>
    </location>
</feature>
<feature type="transmembrane region" description="Helical" evidence="8">
    <location>
        <begin position="162"/>
        <end position="179"/>
    </location>
</feature>
<evidence type="ECO:0000256" key="3">
    <source>
        <dbReference type="ARBA" id="ARBA00022448"/>
    </source>
</evidence>
<feature type="transmembrane region" description="Helical" evidence="8">
    <location>
        <begin position="42"/>
        <end position="60"/>
    </location>
</feature>
<dbReference type="Proteomes" id="UP000501914">
    <property type="component" value="Chromosome"/>
</dbReference>
<dbReference type="NCBIfam" id="TIGR03173">
    <property type="entry name" value="pbuX"/>
    <property type="match status" value="1"/>
</dbReference>
<sequence>MKEYRNAFQLMMLGLQHMLAMYAGAILVPLIVGAAIGLNPGQLTYLIAIDLFMCGAATLLQLWKNRFFGIGLPVVLGCTFTAVGPMISIGGTYGVSAIYGAIIAAGLIIVLAAGFFGKLVRFFPPVVTGSVVMIIGISLIPTAMNNLAGGDGSKDFGSLDNVLLGFGVTAFILLLFYFFKGFIRSIAVLLGLIAGTAAAFFMGKVDFSDVMEASWLHVPSLFYFGMPTFELPAVVTMLLVAIVSLVESTGVYFALADITNRRLSEQDLEKGYRAEGFAIMLGGLFNAFPYTAFSQNVGIVQLSKMKSVNVIAVTGMMLMAIGLVPKAAALTTVIPTPVLGGAMIVMFGMVISYGIKMLSSVDLDSQGNLLIIAASVSLGLGATTVPALFSSLPGAASVLAGSGIVIGSLTAIALHAFFQTKQPDHAEIKT</sequence>
<evidence type="ECO:0000256" key="2">
    <source>
        <dbReference type="ARBA" id="ARBA00008821"/>
    </source>
</evidence>
<dbReference type="GO" id="GO:0042907">
    <property type="term" value="F:xanthine transmembrane transporter activity"/>
    <property type="evidence" value="ECO:0007669"/>
    <property type="project" value="TreeGrafter"/>
</dbReference>
<keyword evidence="4" id="KW-1003">Cell membrane</keyword>
<name>A0A6H0WPP5_9BACI</name>
<dbReference type="AlphaFoldDB" id="A0A6H0WPP5"/>
<evidence type="ECO:0000256" key="8">
    <source>
        <dbReference type="SAM" id="Phobius"/>
    </source>
</evidence>
<reference evidence="9 10" key="1">
    <citation type="submission" date="2020-02" db="EMBL/GenBank/DDBJ databases">
        <title>Genome sequencing, annotation and comparative genomic analysis of Bacillus tequilensis EA-CB0015, an effective biological control agent against Pseudocercospora fijiensis in banana plants.</title>
        <authorList>
            <person name="Cuellar-Gaviria T.Z."/>
            <person name="Ju K.-S."/>
            <person name="Villegas-Escobar V."/>
        </authorList>
    </citation>
    <scope>NUCLEOTIDE SEQUENCE [LARGE SCALE GENOMIC DNA]</scope>
    <source>
        <strain evidence="9 10">EA-CB0015</strain>
    </source>
</reference>
<feature type="transmembrane region" description="Helical" evidence="8">
    <location>
        <begin position="122"/>
        <end position="142"/>
    </location>
</feature>
<evidence type="ECO:0000313" key="10">
    <source>
        <dbReference type="Proteomes" id="UP000501914"/>
    </source>
</evidence>
<feature type="transmembrane region" description="Helical" evidence="8">
    <location>
        <begin position="231"/>
        <end position="255"/>
    </location>
</feature>
<comment type="subcellular location">
    <subcellularLocation>
        <location evidence="1">Cell membrane</location>
        <topology evidence="1">Multi-pass membrane protein</topology>
    </subcellularLocation>
</comment>
<gene>
    <name evidence="9" type="ORF">G4P54_16530</name>
</gene>
<feature type="transmembrane region" description="Helical" evidence="8">
    <location>
        <begin position="93"/>
        <end position="115"/>
    </location>
</feature>
<dbReference type="GO" id="GO:0005886">
    <property type="term" value="C:plasma membrane"/>
    <property type="evidence" value="ECO:0007669"/>
    <property type="project" value="UniProtKB-SubCell"/>
</dbReference>
<dbReference type="RefSeq" id="WP_167873260.1">
    <property type="nucleotide sequence ID" value="NZ_CP048852.1"/>
</dbReference>
<keyword evidence="10" id="KW-1185">Reference proteome</keyword>
<keyword evidence="3" id="KW-0813">Transport</keyword>
<keyword evidence="6 8" id="KW-1133">Transmembrane helix</keyword>
<feature type="transmembrane region" description="Helical" evidence="8">
    <location>
        <begin position="308"/>
        <end position="328"/>
    </location>
</feature>
<evidence type="ECO:0000256" key="7">
    <source>
        <dbReference type="ARBA" id="ARBA00023136"/>
    </source>
</evidence>
<feature type="transmembrane region" description="Helical" evidence="8">
    <location>
        <begin position="186"/>
        <end position="203"/>
    </location>
</feature>
<dbReference type="Pfam" id="PF00860">
    <property type="entry name" value="Xan_ur_permease"/>
    <property type="match status" value="1"/>
</dbReference>
<accession>A0A6H0WPP5</accession>
<feature type="transmembrane region" description="Helical" evidence="8">
    <location>
        <begin position="367"/>
        <end position="389"/>
    </location>
</feature>
<evidence type="ECO:0000256" key="6">
    <source>
        <dbReference type="ARBA" id="ARBA00022989"/>
    </source>
</evidence>
<evidence type="ECO:0000256" key="5">
    <source>
        <dbReference type="ARBA" id="ARBA00022692"/>
    </source>
</evidence>
<dbReference type="PANTHER" id="PTHR42810">
    <property type="entry name" value="PURINE PERMEASE C1399.01C-RELATED"/>
    <property type="match status" value="1"/>
</dbReference>
<evidence type="ECO:0000256" key="4">
    <source>
        <dbReference type="ARBA" id="ARBA00022475"/>
    </source>
</evidence>
<dbReference type="PROSITE" id="PS01116">
    <property type="entry name" value="XANTH_URACIL_PERMASE"/>
    <property type="match status" value="1"/>
</dbReference>
<dbReference type="EMBL" id="CP048852">
    <property type="protein sequence ID" value="QIW81273.1"/>
    <property type="molecule type" value="Genomic_DNA"/>
</dbReference>
<protein>
    <submittedName>
        <fullName evidence="9">Purine permease</fullName>
    </submittedName>
</protein>
<dbReference type="KEGG" id="bteq:G4P54_16530"/>
<organism evidence="9 10">
    <name type="scientific">Bacillus tequilensis</name>
    <dbReference type="NCBI Taxonomy" id="227866"/>
    <lineage>
        <taxon>Bacteria</taxon>
        <taxon>Bacillati</taxon>
        <taxon>Bacillota</taxon>
        <taxon>Bacilli</taxon>
        <taxon>Bacillales</taxon>
        <taxon>Bacillaceae</taxon>
        <taxon>Bacillus</taxon>
    </lineage>
</organism>
<comment type="similarity">
    <text evidence="2">Belongs to the nucleobase:cation symporter-2 (NCS2) (TC 2.A.40) family.</text>
</comment>
<dbReference type="InterPro" id="IPR006043">
    <property type="entry name" value="NCS2"/>
</dbReference>
<dbReference type="NCBIfam" id="TIGR00801">
    <property type="entry name" value="ncs2"/>
    <property type="match status" value="1"/>
</dbReference>
<evidence type="ECO:0000313" key="9">
    <source>
        <dbReference type="EMBL" id="QIW81273.1"/>
    </source>
</evidence>